<name>A0A4C1TYE3_EUMVA</name>
<protein>
    <submittedName>
        <fullName evidence="2">Uncharacterized protein</fullName>
    </submittedName>
</protein>
<organism evidence="2 3">
    <name type="scientific">Eumeta variegata</name>
    <name type="common">Bagworm moth</name>
    <name type="synonym">Eumeta japonica</name>
    <dbReference type="NCBI Taxonomy" id="151549"/>
    <lineage>
        <taxon>Eukaryota</taxon>
        <taxon>Metazoa</taxon>
        <taxon>Ecdysozoa</taxon>
        <taxon>Arthropoda</taxon>
        <taxon>Hexapoda</taxon>
        <taxon>Insecta</taxon>
        <taxon>Pterygota</taxon>
        <taxon>Neoptera</taxon>
        <taxon>Endopterygota</taxon>
        <taxon>Lepidoptera</taxon>
        <taxon>Glossata</taxon>
        <taxon>Ditrysia</taxon>
        <taxon>Tineoidea</taxon>
        <taxon>Psychidae</taxon>
        <taxon>Oiketicinae</taxon>
        <taxon>Eumeta</taxon>
    </lineage>
</organism>
<gene>
    <name evidence="2" type="ORF">EVAR_14386_1</name>
</gene>
<evidence type="ECO:0000256" key="1">
    <source>
        <dbReference type="SAM" id="MobiDB-lite"/>
    </source>
</evidence>
<reference evidence="2 3" key="1">
    <citation type="journal article" date="2019" name="Commun. Biol.">
        <title>The bagworm genome reveals a unique fibroin gene that provides high tensile strength.</title>
        <authorList>
            <person name="Kono N."/>
            <person name="Nakamura H."/>
            <person name="Ohtoshi R."/>
            <person name="Tomita M."/>
            <person name="Numata K."/>
            <person name="Arakawa K."/>
        </authorList>
    </citation>
    <scope>NUCLEOTIDE SEQUENCE [LARGE SCALE GENOMIC DNA]</scope>
</reference>
<comment type="caution">
    <text evidence="2">The sequence shown here is derived from an EMBL/GenBank/DDBJ whole genome shotgun (WGS) entry which is preliminary data.</text>
</comment>
<keyword evidence="3" id="KW-1185">Reference proteome</keyword>
<accession>A0A4C1TYE3</accession>
<evidence type="ECO:0000313" key="2">
    <source>
        <dbReference type="EMBL" id="GBP18616.1"/>
    </source>
</evidence>
<proteinExistence type="predicted"/>
<feature type="region of interest" description="Disordered" evidence="1">
    <location>
        <begin position="54"/>
        <end position="74"/>
    </location>
</feature>
<dbReference type="AlphaFoldDB" id="A0A4C1TYE3"/>
<dbReference type="EMBL" id="BGZK01000099">
    <property type="protein sequence ID" value="GBP18616.1"/>
    <property type="molecule type" value="Genomic_DNA"/>
</dbReference>
<sequence>MTQKQIARRRCNFAGANFQGCAKLSCGALARNYIHSLSHTPTSEVGHPRRPRAVAMATQHPRPPPPRYSAPVRFGEGQSDWRNVKGCCFRLYARASLRSAWKNATK</sequence>
<dbReference type="Proteomes" id="UP000299102">
    <property type="component" value="Unassembled WGS sequence"/>
</dbReference>
<evidence type="ECO:0000313" key="3">
    <source>
        <dbReference type="Proteomes" id="UP000299102"/>
    </source>
</evidence>